<evidence type="ECO:0008006" key="3">
    <source>
        <dbReference type="Google" id="ProtNLM"/>
    </source>
</evidence>
<dbReference type="PANTHER" id="PTHR14241">
    <property type="entry name" value="INTERFERON-INDUCED PROTEIN 44"/>
    <property type="match status" value="1"/>
</dbReference>
<reference evidence="1" key="3">
    <citation type="submission" date="2025-09" db="UniProtKB">
        <authorList>
            <consortium name="Ensembl"/>
        </authorList>
    </citation>
    <scope>IDENTIFICATION</scope>
</reference>
<name>A0A672G5U8_SALFA</name>
<organism evidence="1 2">
    <name type="scientific">Salarias fasciatus</name>
    <name type="common">Jewelled blenny</name>
    <name type="synonym">Blennius fasciatus</name>
    <dbReference type="NCBI Taxonomy" id="181472"/>
    <lineage>
        <taxon>Eukaryota</taxon>
        <taxon>Metazoa</taxon>
        <taxon>Chordata</taxon>
        <taxon>Craniata</taxon>
        <taxon>Vertebrata</taxon>
        <taxon>Euteleostomi</taxon>
        <taxon>Actinopterygii</taxon>
        <taxon>Neopterygii</taxon>
        <taxon>Teleostei</taxon>
        <taxon>Neoteleostei</taxon>
        <taxon>Acanthomorphata</taxon>
        <taxon>Ovalentaria</taxon>
        <taxon>Blenniimorphae</taxon>
        <taxon>Blenniiformes</taxon>
        <taxon>Blennioidei</taxon>
        <taxon>Blenniidae</taxon>
        <taxon>Salariinae</taxon>
        <taxon>Salarias</taxon>
    </lineage>
</organism>
<reference evidence="1" key="2">
    <citation type="submission" date="2025-08" db="UniProtKB">
        <authorList>
            <consortium name="Ensembl"/>
        </authorList>
    </citation>
    <scope>IDENTIFICATION</scope>
</reference>
<dbReference type="AlphaFoldDB" id="A0A672G5U8"/>
<sequence length="172" mass="19241">MGIEKGSGRGVDVENIKLILKGHVNEGFKLIPGSKPTGSHYKKNPTINDKVHVLVCVVSATTANLMDNDSVRKLMKVRKEAGVLGIPQIAILTKIDEACPEVKKDIRNAYKSKYLKEQVEKLSVTLGIPINCIFLVKNYSTETETNEKTDALILRTMRRIIDYGQDFLNENR</sequence>
<proteinExistence type="predicted"/>
<keyword evidence="2" id="KW-1185">Reference proteome</keyword>
<evidence type="ECO:0000313" key="1">
    <source>
        <dbReference type="Ensembl" id="ENSSFAP00005014263.1"/>
    </source>
</evidence>
<dbReference type="Proteomes" id="UP000472267">
    <property type="component" value="Chromosome 17"/>
</dbReference>
<protein>
    <recommendedName>
        <fullName evidence="3">Interferon-induced protein 44-like</fullName>
    </recommendedName>
</protein>
<dbReference type="GO" id="GO:0006955">
    <property type="term" value="P:immune response"/>
    <property type="evidence" value="ECO:0007669"/>
    <property type="project" value="TreeGrafter"/>
</dbReference>
<dbReference type="InParanoid" id="A0A672G5U8"/>
<evidence type="ECO:0000313" key="2">
    <source>
        <dbReference type="Proteomes" id="UP000472267"/>
    </source>
</evidence>
<dbReference type="PANTHER" id="PTHR14241:SF32">
    <property type="entry name" value="VWFA DOMAIN-CONTAINING PROTEIN-RELATED"/>
    <property type="match status" value="1"/>
</dbReference>
<reference evidence="1" key="1">
    <citation type="submission" date="2019-06" db="EMBL/GenBank/DDBJ databases">
        <authorList>
            <consortium name="Wellcome Sanger Institute Data Sharing"/>
        </authorList>
    </citation>
    <scope>NUCLEOTIDE SEQUENCE [LARGE SCALE GENOMIC DNA]</scope>
</reference>
<dbReference type="OMA" id="ICESTRQ"/>
<dbReference type="InterPro" id="IPR027417">
    <property type="entry name" value="P-loop_NTPase"/>
</dbReference>
<dbReference type="SUPFAM" id="SSF52540">
    <property type="entry name" value="P-loop containing nucleoside triphosphate hydrolases"/>
    <property type="match status" value="1"/>
</dbReference>
<accession>A0A672G5U8</accession>
<dbReference type="Ensembl" id="ENSSFAT00005014859.1">
    <property type="protein sequence ID" value="ENSSFAP00005014263.1"/>
    <property type="gene ID" value="ENSSFAG00005007685.1"/>
</dbReference>